<dbReference type="InterPro" id="IPR017868">
    <property type="entry name" value="Filamin/ABP280_repeat-like"/>
</dbReference>
<dbReference type="OrthoDB" id="9757947at2"/>
<keyword evidence="4" id="KW-1185">Reference proteome</keyword>
<protein>
    <submittedName>
        <fullName evidence="3">Por secretion system C-terminal sorting domain-containing protein</fullName>
    </submittedName>
</protein>
<dbReference type="RefSeq" id="WP_089357206.1">
    <property type="nucleotide sequence ID" value="NZ_FZPD01000004.1"/>
</dbReference>
<evidence type="ECO:0000313" key="4">
    <source>
        <dbReference type="Proteomes" id="UP000198393"/>
    </source>
</evidence>
<dbReference type="PANTHER" id="PTHR43739">
    <property type="entry name" value="XYLOGLUCANASE (EUROFUNG)"/>
    <property type="match status" value="1"/>
</dbReference>
<dbReference type="InterPro" id="IPR022409">
    <property type="entry name" value="PKD/Chitinase_dom"/>
</dbReference>
<dbReference type="EMBL" id="FZPD01000004">
    <property type="protein sequence ID" value="SNT14546.1"/>
    <property type="molecule type" value="Genomic_DNA"/>
</dbReference>
<dbReference type="PROSITE" id="PS50194">
    <property type="entry name" value="FILAMIN_REPEAT"/>
    <property type="match status" value="1"/>
</dbReference>
<gene>
    <name evidence="3" type="ORF">SAMN05421640_2501</name>
</gene>
<dbReference type="InterPro" id="IPR000601">
    <property type="entry name" value="PKD_dom"/>
</dbReference>
<dbReference type="SUPFAM" id="SSF49299">
    <property type="entry name" value="PKD domain"/>
    <property type="match status" value="1"/>
</dbReference>
<dbReference type="Pfam" id="PF18962">
    <property type="entry name" value="Por_Secre_tail"/>
    <property type="match status" value="1"/>
</dbReference>
<dbReference type="Pfam" id="PF15902">
    <property type="entry name" value="Sortilin-Vps10"/>
    <property type="match status" value="1"/>
</dbReference>
<dbReference type="CDD" id="cd15482">
    <property type="entry name" value="Sialidase_non-viral"/>
    <property type="match status" value="1"/>
</dbReference>
<organism evidence="3 4">
    <name type="scientific">Ekhidna lutea</name>
    <dbReference type="NCBI Taxonomy" id="447679"/>
    <lineage>
        <taxon>Bacteria</taxon>
        <taxon>Pseudomonadati</taxon>
        <taxon>Bacteroidota</taxon>
        <taxon>Cytophagia</taxon>
        <taxon>Cytophagales</taxon>
        <taxon>Reichenbachiellaceae</taxon>
        <taxon>Ekhidna</taxon>
    </lineage>
</organism>
<dbReference type="NCBIfam" id="TIGR04183">
    <property type="entry name" value="Por_Secre_tail"/>
    <property type="match status" value="1"/>
</dbReference>
<dbReference type="Gene3D" id="2.130.10.10">
    <property type="entry name" value="YVTN repeat-like/Quinoprotein amine dehydrogenase"/>
    <property type="match status" value="3"/>
</dbReference>
<dbReference type="InterPro" id="IPR026444">
    <property type="entry name" value="Secre_tail"/>
</dbReference>
<evidence type="ECO:0000313" key="3">
    <source>
        <dbReference type="EMBL" id="SNT14546.1"/>
    </source>
</evidence>
<dbReference type="Gene3D" id="2.60.40.10">
    <property type="entry name" value="Immunoglobulins"/>
    <property type="match status" value="2"/>
</dbReference>
<dbReference type="PANTHER" id="PTHR43739:SF5">
    <property type="entry name" value="EXO-ALPHA-SIALIDASE"/>
    <property type="match status" value="1"/>
</dbReference>
<proteinExistence type="predicted"/>
<dbReference type="InterPro" id="IPR015943">
    <property type="entry name" value="WD40/YVTN_repeat-like_dom_sf"/>
</dbReference>
<dbReference type="InterPro" id="IPR052025">
    <property type="entry name" value="Xyloglucanase_GH74"/>
</dbReference>
<accession>A0A239K7V1</accession>
<dbReference type="GO" id="GO:0010411">
    <property type="term" value="P:xyloglucan metabolic process"/>
    <property type="evidence" value="ECO:0007669"/>
    <property type="project" value="TreeGrafter"/>
</dbReference>
<feature type="domain" description="PKD" evidence="2">
    <location>
        <begin position="1066"/>
        <end position="1116"/>
    </location>
</feature>
<dbReference type="SUPFAM" id="SSF110296">
    <property type="entry name" value="Oligoxyloglucan reducing end-specific cellobiohydrolase"/>
    <property type="match status" value="2"/>
</dbReference>
<dbReference type="InterPro" id="IPR013783">
    <property type="entry name" value="Ig-like_fold"/>
</dbReference>
<dbReference type="PROSITE" id="PS50093">
    <property type="entry name" value="PKD"/>
    <property type="match status" value="2"/>
</dbReference>
<evidence type="ECO:0000259" key="2">
    <source>
        <dbReference type="PROSITE" id="PS50093"/>
    </source>
</evidence>
<keyword evidence="1" id="KW-0677">Repeat</keyword>
<name>A0A239K7V1_EKHLU</name>
<evidence type="ECO:0000256" key="1">
    <source>
        <dbReference type="ARBA" id="ARBA00022737"/>
    </source>
</evidence>
<dbReference type="SMART" id="SM00089">
    <property type="entry name" value="PKD"/>
    <property type="match status" value="2"/>
</dbReference>
<feature type="domain" description="PKD" evidence="2">
    <location>
        <begin position="792"/>
        <end position="845"/>
    </location>
</feature>
<dbReference type="InterPro" id="IPR031778">
    <property type="entry name" value="Sortilin_N"/>
</dbReference>
<sequence length="1356" mass="147427">MRGFKKLGLLSFLAALLTGTAIFSVLQKPSHPFQEYLDMSKTELNELEKYDRPDLADLHDFEMTKDPALGFPPSERLFTAKDYANNLMTRSRAASSEWTERGPNNFGGRTRAIMFDPNDSFNKKVWAAGVGGGLWYNNDITDQYSSWSAVNDFFGNIAINSIAYDPNNTEVFYFGTGEGWGNADAARGNGIWKSTDAGVSWTQIASTKDNAEFYYVQKIVVTEESTVLAATRNSGGILRSVDGGDTWEQVVAEDRGADIEIVGNIIYASTGISTTGKMWKSIDDGLTWDEITPESGKNRIEIGVHPNHPNTVYAVAAQGSNVGGFYRSYDAGESWKSVTIPAYIDQNCNESSNDFTRGQAWYDLILAVDPVDKNTLIAGGIDISKSTDGGENWDLISYWTGACDDYVHADQHNFIFRPGHPDFAIASTDGGIYFTETFSRSIEDGGPIFTARNNDYNVAQFYACAVENTAGSNYFLAGAQDNGSHQFFNAGINSTNEITGGDGAFCFIDKDDSDIQITSYVYNSYWITRDFWDSNSRVEFGSSVGRFINPADYADDDNILYAAGDGDQMIKYEIPASGDIEAEELQLSLNEGVISAVTVSKYDNSIVFVGTGLGEIYKVTDASTTPTATKISTSTIPENVYISSIDVGSDNDHLIATASNYGIESVFFTQDGGTTWNSKEGNLPDMPIRGAIFNPSNYEEVMLATELGVWTTSAISDASPVWTVANDGLANVRCDMLQMREADGLIAVATHGRGLYTSDMWATVSTPLFTTVDLAYEGSEIKFYDGSVKADSYLWDFGDGTTSTLQNPSHTYGSSGAFTVSLEINGDAALTTSKTITVLPNLSTSYSLSDGGNFDVNTSHFNAVTIAGTGFELGSSTVSGKSGTNSGENAWVTGLDEAQYEANGEAYLYSPSFDFSISGEYTIEFYTKYEIEDEWEGFTIEYSTDQGLSWKKLGDYLDADTWYNQQALASAVVWTPGENFFSGDTGDEFVRKSMTTSDLSNNSNVSFRFVFKTDPGTEEAGVAIDDFSITAPSETTPDLGIKALADICLGEVLIVENESVGQVDLYTWDFGAGATPSSAVGYGPHEVLYATEGEKTIQLTGSTGSGDISVSASVEIFAFPDAPIVSEDVFDLCAQEEALIEITNSKVDVNYSLYSLDDKDFVGESVAGNDGTITISSGALESGTYEYRVVAANQNDCQVSGDLISVEAKENPPVVIIELTKNQLKASPGDSYQWYLNGNEIDGATEIEYTATEAGEYTVEVTFGNCVSVSEPYSISTVLGLTDDVLINIYPNPVSEKFEIEHSDKVISVVLYSMDGKAMIPQKFNNYYIISDLPVGIYNVSIRTTEQILNKRLIKK</sequence>
<reference evidence="3 4" key="1">
    <citation type="submission" date="2017-06" db="EMBL/GenBank/DDBJ databases">
        <authorList>
            <person name="Kim H.J."/>
            <person name="Triplett B.A."/>
        </authorList>
    </citation>
    <scope>NUCLEOTIDE SEQUENCE [LARGE SCALE GENOMIC DNA]</scope>
    <source>
        <strain evidence="3 4">DSM 19307</strain>
    </source>
</reference>
<dbReference type="Pfam" id="PF18911">
    <property type="entry name" value="PKD_4"/>
    <property type="match status" value="1"/>
</dbReference>
<dbReference type="InterPro" id="IPR035986">
    <property type="entry name" value="PKD_dom_sf"/>
</dbReference>
<dbReference type="Proteomes" id="UP000198393">
    <property type="component" value="Unassembled WGS sequence"/>
</dbReference>
<dbReference type="Gene3D" id="2.60.120.260">
    <property type="entry name" value="Galactose-binding domain-like"/>
    <property type="match status" value="1"/>
</dbReference>
<dbReference type="CDD" id="cd00146">
    <property type="entry name" value="PKD"/>
    <property type="match status" value="1"/>
</dbReference>